<dbReference type="RefSeq" id="WP_090966873.1">
    <property type="nucleotide sequence ID" value="NZ_FOOA01000042.1"/>
</dbReference>
<accession>A0A7W6FXP0</accession>
<reference evidence="1 2" key="1">
    <citation type="submission" date="2020-08" db="EMBL/GenBank/DDBJ databases">
        <title>Genomic Encyclopedia of Type Strains, Phase IV (KMG-IV): sequencing the most valuable type-strain genomes for metagenomic binning, comparative biology and taxonomic classification.</title>
        <authorList>
            <person name="Goeker M."/>
        </authorList>
    </citation>
    <scope>NUCLEOTIDE SEQUENCE [LARGE SCALE GENOMIC DNA]</scope>
    <source>
        <strain evidence="1 2">DSM 25024</strain>
    </source>
</reference>
<protein>
    <submittedName>
        <fullName evidence="1">Uncharacterized protein</fullName>
    </submittedName>
</protein>
<organism evidence="1 2">
    <name type="scientific">Aureimonas phyllosphaerae</name>
    <dbReference type="NCBI Taxonomy" id="1166078"/>
    <lineage>
        <taxon>Bacteria</taxon>
        <taxon>Pseudomonadati</taxon>
        <taxon>Pseudomonadota</taxon>
        <taxon>Alphaproteobacteria</taxon>
        <taxon>Hyphomicrobiales</taxon>
        <taxon>Aurantimonadaceae</taxon>
        <taxon>Aureimonas</taxon>
    </lineage>
</organism>
<gene>
    <name evidence="1" type="ORF">GGR05_004484</name>
</gene>
<name>A0A7W6FXP0_9HYPH</name>
<evidence type="ECO:0000313" key="1">
    <source>
        <dbReference type="EMBL" id="MBB3938312.1"/>
    </source>
</evidence>
<proteinExistence type="predicted"/>
<comment type="caution">
    <text evidence="1">The sequence shown here is derived from an EMBL/GenBank/DDBJ whole genome shotgun (WGS) entry which is preliminary data.</text>
</comment>
<dbReference type="EMBL" id="JACIDO010000028">
    <property type="protein sequence ID" value="MBB3938312.1"/>
    <property type="molecule type" value="Genomic_DNA"/>
</dbReference>
<keyword evidence="2" id="KW-1185">Reference proteome</keyword>
<dbReference type="AlphaFoldDB" id="A0A7W6FXP0"/>
<sequence>MQINDDVMLVWSDAEQRPTNEQWSGKAADRWPSLGEAIRFAIAMQADKAALGLSPWIWTPSGHVYSPGTITAMGRAFEENMLRARGMRSGLVAQPPTQRKCSGSGTT</sequence>
<evidence type="ECO:0000313" key="2">
    <source>
        <dbReference type="Proteomes" id="UP000531216"/>
    </source>
</evidence>
<dbReference type="OrthoDB" id="7907554at2"/>
<dbReference type="Proteomes" id="UP000531216">
    <property type="component" value="Unassembled WGS sequence"/>
</dbReference>